<feature type="compositionally biased region" description="Acidic residues" evidence="1">
    <location>
        <begin position="120"/>
        <end position="150"/>
    </location>
</feature>
<feature type="compositionally biased region" description="Polar residues" evidence="1">
    <location>
        <begin position="48"/>
        <end position="62"/>
    </location>
</feature>
<keyword evidence="3" id="KW-1185">Reference proteome</keyword>
<accession>A0AAN6H6F1</accession>
<feature type="compositionally biased region" description="Basic residues" evidence="1">
    <location>
        <begin position="425"/>
        <end position="435"/>
    </location>
</feature>
<feature type="compositionally biased region" description="Basic and acidic residues" evidence="1">
    <location>
        <begin position="85"/>
        <end position="109"/>
    </location>
</feature>
<protein>
    <submittedName>
        <fullName evidence="2">Uncharacterized protein</fullName>
    </submittedName>
</protein>
<evidence type="ECO:0000313" key="3">
    <source>
        <dbReference type="Proteomes" id="UP001175353"/>
    </source>
</evidence>
<dbReference type="EMBL" id="JAUJLE010000392">
    <property type="protein sequence ID" value="KAK0957873.1"/>
    <property type="molecule type" value="Genomic_DNA"/>
</dbReference>
<feature type="compositionally biased region" description="Acidic residues" evidence="1">
    <location>
        <begin position="172"/>
        <end position="201"/>
    </location>
</feature>
<feature type="compositionally biased region" description="Polar residues" evidence="1">
    <location>
        <begin position="202"/>
        <end position="215"/>
    </location>
</feature>
<dbReference type="Proteomes" id="UP001175353">
    <property type="component" value="Unassembled WGS sequence"/>
</dbReference>
<dbReference type="AlphaFoldDB" id="A0AAN6H6F1"/>
<evidence type="ECO:0000256" key="1">
    <source>
        <dbReference type="SAM" id="MobiDB-lite"/>
    </source>
</evidence>
<feature type="region of interest" description="Disordered" evidence="1">
    <location>
        <begin position="22"/>
        <end position="62"/>
    </location>
</feature>
<gene>
    <name evidence="2" type="ORF">LTR91_021611</name>
</gene>
<feature type="region of interest" description="Disordered" evidence="1">
    <location>
        <begin position="85"/>
        <end position="241"/>
    </location>
</feature>
<feature type="compositionally biased region" description="Basic and acidic residues" evidence="1">
    <location>
        <begin position="158"/>
        <end position="169"/>
    </location>
</feature>
<sequence>MGRQQYLTRLALGRSPFLEATNEQHADVKVDQDGHDASKTEEPAYRGYTQQYNSKGRPINPTTEARNAEMRRAQNSVLALVGVVESREHSQRESEVELRRANEELREAEDGTGFLLEIAVMEEEREEEREEEEGEDSNWIDDRVEVDDETVVSNRNEVNNRDAEDDRNGNVEVEDTVEDEVDEADEVDNRDEVEDTDEDASEFTSEGKQRLSNVHQQTQQKAKKTKKKKKKKRSTVVQAARRPSKLTLRESAVTLPRDIDEGSGTLREAICLPTSKIDTSRVDFHAGRLAMQHSAKYALLGAEWEREYRDMLVELCAATEHQLTAFDEGTPQSEHLRGMLGYLQNFDFARIGTDVENCDECDVFVCHSEDMGMLCRRGVRFTCCVLIKDEPFNDVHMHSIDSYMHGLDTLYPNESVEVQDNNVAHKGKNGQRRNPRMSIREYKRPERKRRQSTTLK</sequence>
<feature type="compositionally biased region" description="Basic and acidic residues" evidence="1">
    <location>
        <begin position="22"/>
        <end position="44"/>
    </location>
</feature>
<evidence type="ECO:0000313" key="2">
    <source>
        <dbReference type="EMBL" id="KAK0957873.1"/>
    </source>
</evidence>
<proteinExistence type="predicted"/>
<reference evidence="2" key="1">
    <citation type="submission" date="2023-06" db="EMBL/GenBank/DDBJ databases">
        <title>Black Yeasts Isolated from many extreme environments.</title>
        <authorList>
            <person name="Coleine C."/>
            <person name="Stajich J.E."/>
            <person name="Selbmann L."/>
        </authorList>
    </citation>
    <scope>NUCLEOTIDE SEQUENCE</scope>
    <source>
        <strain evidence="2">CCFEE 5200</strain>
    </source>
</reference>
<feature type="compositionally biased region" description="Basic residues" evidence="1">
    <location>
        <begin position="445"/>
        <end position="456"/>
    </location>
</feature>
<name>A0AAN6H6F1_9PEZI</name>
<comment type="caution">
    <text evidence="2">The sequence shown here is derived from an EMBL/GenBank/DDBJ whole genome shotgun (WGS) entry which is preliminary data.</text>
</comment>
<feature type="region of interest" description="Disordered" evidence="1">
    <location>
        <begin position="422"/>
        <end position="456"/>
    </location>
</feature>
<organism evidence="2 3">
    <name type="scientific">Friedmanniomyces endolithicus</name>
    <dbReference type="NCBI Taxonomy" id="329885"/>
    <lineage>
        <taxon>Eukaryota</taxon>
        <taxon>Fungi</taxon>
        <taxon>Dikarya</taxon>
        <taxon>Ascomycota</taxon>
        <taxon>Pezizomycotina</taxon>
        <taxon>Dothideomycetes</taxon>
        <taxon>Dothideomycetidae</taxon>
        <taxon>Mycosphaerellales</taxon>
        <taxon>Teratosphaeriaceae</taxon>
        <taxon>Friedmanniomyces</taxon>
    </lineage>
</organism>
<feature type="compositionally biased region" description="Basic residues" evidence="1">
    <location>
        <begin position="221"/>
        <end position="234"/>
    </location>
</feature>